<dbReference type="Pfam" id="PF13636">
    <property type="entry name" value="Methyltranf_PUA"/>
    <property type="match status" value="1"/>
</dbReference>
<evidence type="ECO:0000256" key="6">
    <source>
        <dbReference type="ARBA" id="ARBA00022884"/>
    </source>
</evidence>
<evidence type="ECO:0000259" key="8">
    <source>
        <dbReference type="PROSITE" id="PS51686"/>
    </source>
</evidence>
<dbReference type="PROSITE" id="PS01153">
    <property type="entry name" value="NOL1_NOP2_SUN"/>
    <property type="match status" value="1"/>
</dbReference>
<dbReference type="PANTHER" id="PTHR22807:SF30">
    <property type="entry name" value="28S RRNA (CYTOSINE(4447)-C(5))-METHYLTRANSFERASE-RELATED"/>
    <property type="match status" value="1"/>
</dbReference>
<feature type="binding site" evidence="7">
    <location>
        <begin position="109"/>
        <end position="115"/>
    </location>
    <ligand>
        <name>S-adenosyl-L-methionine</name>
        <dbReference type="ChEBI" id="CHEBI:59789"/>
    </ligand>
</feature>
<name>A0A9D1TB88_9FIRM</name>
<proteinExistence type="inferred from homology"/>
<dbReference type="PRINTS" id="PR02008">
    <property type="entry name" value="RCMTFAMILY"/>
</dbReference>
<dbReference type="EMBL" id="DVOO01000030">
    <property type="protein sequence ID" value="HIV26215.1"/>
    <property type="molecule type" value="Genomic_DNA"/>
</dbReference>
<dbReference type="Pfam" id="PF17126">
    <property type="entry name" value="RsmF_methylt_CI"/>
    <property type="match status" value="1"/>
</dbReference>
<dbReference type="InterPro" id="IPR031340">
    <property type="entry name" value="RsmF_methylt_CI"/>
</dbReference>
<dbReference type="PANTHER" id="PTHR22807">
    <property type="entry name" value="NOP2 YEAST -RELATED NOL1/NOP2/FMU SUN DOMAIN-CONTAINING"/>
    <property type="match status" value="1"/>
</dbReference>
<dbReference type="Pfam" id="PF01189">
    <property type="entry name" value="Methyltr_RsmB-F"/>
    <property type="match status" value="1"/>
</dbReference>
<keyword evidence="6 7" id="KW-0694">RNA-binding</keyword>
<evidence type="ECO:0000313" key="9">
    <source>
        <dbReference type="EMBL" id="HIV26215.1"/>
    </source>
</evidence>
<dbReference type="Gene3D" id="3.30.70.1170">
    <property type="entry name" value="Sun protein, domain 3"/>
    <property type="match status" value="1"/>
</dbReference>
<dbReference type="GO" id="GO:0001510">
    <property type="term" value="P:RNA methylation"/>
    <property type="evidence" value="ECO:0007669"/>
    <property type="project" value="InterPro"/>
</dbReference>
<dbReference type="PROSITE" id="PS51686">
    <property type="entry name" value="SAM_MT_RSMB_NOP"/>
    <property type="match status" value="1"/>
</dbReference>
<evidence type="ECO:0000256" key="7">
    <source>
        <dbReference type="PROSITE-ProRule" id="PRU01023"/>
    </source>
</evidence>
<reference evidence="9" key="1">
    <citation type="submission" date="2020-10" db="EMBL/GenBank/DDBJ databases">
        <authorList>
            <person name="Gilroy R."/>
        </authorList>
    </citation>
    <scope>NUCLEOTIDE SEQUENCE</scope>
    <source>
        <strain evidence="9">CHK188-20938</strain>
    </source>
</reference>
<evidence type="ECO:0000256" key="4">
    <source>
        <dbReference type="ARBA" id="ARBA00022679"/>
    </source>
</evidence>
<accession>A0A9D1TB88</accession>
<feature type="binding site" evidence="7">
    <location>
        <position position="178"/>
    </location>
    <ligand>
        <name>S-adenosyl-L-methionine</name>
        <dbReference type="ChEBI" id="CHEBI:59789"/>
    </ligand>
</feature>
<gene>
    <name evidence="9" type="ORF">IAB71_10635</name>
</gene>
<dbReference type="SUPFAM" id="SSF53335">
    <property type="entry name" value="S-adenosyl-L-methionine-dependent methyltransferases"/>
    <property type="match status" value="1"/>
</dbReference>
<protein>
    <submittedName>
        <fullName evidence="9">RsmB/NOP family class I SAM-dependent RNA methyltransferase</fullName>
    </submittedName>
</protein>
<dbReference type="InterPro" id="IPR049560">
    <property type="entry name" value="MeTrfase_RsmB-F_NOP2_cat"/>
</dbReference>
<keyword evidence="3 7" id="KW-0489">Methyltransferase</keyword>
<comment type="caution">
    <text evidence="9">The sequence shown here is derived from an EMBL/GenBank/DDBJ whole genome shotgun (WGS) entry which is preliminary data.</text>
</comment>
<comment type="caution">
    <text evidence="7">Lacks conserved residue(s) required for the propagation of feature annotation.</text>
</comment>
<dbReference type="GO" id="GO:0008757">
    <property type="term" value="F:S-adenosylmethionine-dependent methyltransferase activity"/>
    <property type="evidence" value="ECO:0007669"/>
    <property type="project" value="InterPro"/>
</dbReference>
<keyword evidence="2" id="KW-0963">Cytoplasm</keyword>
<dbReference type="GO" id="GO:0006396">
    <property type="term" value="P:RNA processing"/>
    <property type="evidence" value="ECO:0007669"/>
    <property type="project" value="InterPro"/>
</dbReference>
<organism evidence="9 10">
    <name type="scientific">Candidatus Scatomonas pullistercoris</name>
    <dbReference type="NCBI Taxonomy" id="2840920"/>
    <lineage>
        <taxon>Bacteria</taxon>
        <taxon>Bacillati</taxon>
        <taxon>Bacillota</taxon>
        <taxon>Clostridia</taxon>
        <taxon>Lachnospirales</taxon>
        <taxon>Lachnospiraceae</taxon>
        <taxon>Lachnospiraceae incertae sedis</taxon>
        <taxon>Candidatus Scatomonas</taxon>
    </lineage>
</organism>
<dbReference type="Pfam" id="PF17125">
    <property type="entry name" value="Methyltr_RsmF_N"/>
    <property type="match status" value="1"/>
</dbReference>
<dbReference type="NCBIfam" id="TIGR00446">
    <property type="entry name" value="nop2p"/>
    <property type="match status" value="1"/>
</dbReference>
<dbReference type="InterPro" id="IPR023267">
    <property type="entry name" value="RCMT"/>
</dbReference>
<dbReference type="InterPro" id="IPR001678">
    <property type="entry name" value="MeTrfase_RsmB-F_NOP2_dom"/>
</dbReference>
<dbReference type="CDD" id="cd02440">
    <property type="entry name" value="AdoMet_MTases"/>
    <property type="match status" value="1"/>
</dbReference>
<dbReference type="InterPro" id="IPR031341">
    <property type="entry name" value="Methyltr_RsmF_N"/>
</dbReference>
<reference evidence="9" key="2">
    <citation type="journal article" date="2021" name="PeerJ">
        <title>Extensive microbial diversity within the chicken gut microbiome revealed by metagenomics and culture.</title>
        <authorList>
            <person name="Gilroy R."/>
            <person name="Ravi A."/>
            <person name="Getino M."/>
            <person name="Pursley I."/>
            <person name="Horton D.L."/>
            <person name="Alikhan N.F."/>
            <person name="Baker D."/>
            <person name="Gharbi K."/>
            <person name="Hall N."/>
            <person name="Watson M."/>
            <person name="Adriaenssens E.M."/>
            <person name="Foster-Nyarko E."/>
            <person name="Jarju S."/>
            <person name="Secka A."/>
            <person name="Antonio M."/>
            <person name="Oren A."/>
            <person name="Chaudhuri R.R."/>
            <person name="La Ragione R."/>
            <person name="Hildebrand F."/>
            <person name="Pallen M.J."/>
        </authorList>
    </citation>
    <scope>NUCLEOTIDE SEQUENCE</scope>
    <source>
        <strain evidence="9">CHK188-20938</strain>
    </source>
</reference>
<feature type="active site" description="Nucleophile" evidence="7">
    <location>
        <position position="231"/>
    </location>
</feature>
<dbReference type="Gene3D" id="2.30.130.60">
    <property type="match status" value="1"/>
</dbReference>
<dbReference type="CDD" id="cd21147">
    <property type="entry name" value="RsmF_methylt_CTD1"/>
    <property type="match status" value="1"/>
</dbReference>
<evidence type="ECO:0000256" key="2">
    <source>
        <dbReference type="ARBA" id="ARBA00022490"/>
    </source>
</evidence>
<sequence>MNLPEKFLERMKRQLGEEFPAFLNSYEQKRHFGLRVNTLKTDPEEFERIAPFPVRKIPWISNGFFYGEGVYPARHPYYAAGIYYLQEPSAMTPASRLPVEPGERVLDLCAAPGGKATELAARLQGQGLLVANDISSSRAKALLRNLELTGAGNCLVTSEPPHQLARVFPEYFDKILVDAPCSGEGMFRKDPDVAGTWSEERVEYFAGQQRNILTSAAEMLRPGGMLLYSTCTFSPDENEGTITWFLEHFPEFSLEEPEGYEGFSEGRPEWGGGRRDLKRCIRIWPHHMEGEGHFLALLRKGGEKNGEEILRPQKRQRPGREEKKLLETFLNAGGARLNWEQVEERGGRAYLVPELPESVKGIRFLRSGLYLGEFKKGRFEPSQPFAMSLGAEDWRGAVRLPAEDGRADRYLRGETLLFPETGKTAENGWKLVCVEKFSLGWGKMVNGALKNKYLCSWRKK</sequence>
<dbReference type="InterPro" id="IPR011023">
    <property type="entry name" value="Nop2p"/>
</dbReference>
<evidence type="ECO:0000256" key="5">
    <source>
        <dbReference type="ARBA" id="ARBA00022691"/>
    </source>
</evidence>
<dbReference type="Gene3D" id="3.40.50.150">
    <property type="entry name" value="Vaccinia Virus protein VP39"/>
    <property type="match status" value="1"/>
</dbReference>
<dbReference type="AlphaFoldDB" id="A0A9D1TB88"/>
<feature type="domain" description="SAM-dependent MTase RsmB/NOP-type" evidence="8">
    <location>
        <begin position="11"/>
        <end position="301"/>
    </location>
</feature>
<dbReference type="InterPro" id="IPR018314">
    <property type="entry name" value="RsmB/NOL1/NOP2-like_CS"/>
</dbReference>
<keyword evidence="5 7" id="KW-0949">S-adenosyl-L-methionine</keyword>
<dbReference type="GO" id="GO:0003723">
    <property type="term" value="F:RNA binding"/>
    <property type="evidence" value="ECO:0007669"/>
    <property type="project" value="UniProtKB-UniRule"/>
</dbReference>
<comment type="similarity">
    <text evidence="1 7">Belongs to the class I-like SAM-binding methyltransferase superfamily. RsmB/NOP family.</text>
</comment>
<dbReference type="Proteomes" id="UP000824169">
    <property type="component" value="Unassembled WGS sequence"/>
</dbReference>
<keyword evidence="4 7" id="KW-0808">Transferase</keyword>
<dbReference type="GO" id="GO:0008173">
    <property type="term" value="F:RNA methyltransferase activity"/>
    <property type="evidence" value="ECO:0007669"/>
    <property type="project" value="InterPro"/>
</dbReference>
<evidence type="ECO:0000313" key="10">
    <source>
        <dbReference type="Proteomes" id="UP000824169"/>
    </source>
</evidence>
<feature type="binding site" evidence="7">
    <location>
        <position position="133"/>
    </location>
    <ligand>
        <name>S-adenosyl-L-methionine</name>
        <dbReference type="ChEBI" id="CHEBI:59789"/>
    </ligand>
</feature>
<evidence type="ECO:0000256" key="3">
    <source>
        <dbReference type="ARBA" id="ARBA00022603"/>
    </source>
</evidence>
<dbReference type="InterPro" id="IPR029063">
    <property type="entry name" value="SAM-dependent_MTases_sf"/>
</dbReference>
<dbReference type="InterPro" id="IPR027391">
    <property type="entry name" value="Nol1_Nop2_Fmu_2"/>
</dbReference>
<evidence type="ECO:0000256" key="1">
    <source>
        <dbReference type="ARBA" id="ARBA00007494"/>
    </source>
</evidence>